<dbReference type="PANTHER" id="PTHR37431:SF3">
    <property type="entry name" value="DUF19 DOMAIN-CONTAINING PROTEIN"/>
    <property type="match status" value="1"/>
</dbReference>
<dbReference type="Proteomes" id="UP000694888">
    <property type="component" value="Unplaced"/>
</dbReference>
<dbReference type="RefSeq" id="XP_005105497.1">
    <property type="nucleotide sequence ID" value="XM_005105440.3"/>
</dbReference>
<dbReference type="GeneID" id="101855813"/>
<feature type="signal peptide" evidence="1">
    <location>
        <begin position="1"/>
        <end position="19"/>
    </location>
</feature>
<proteinExistence type="predicted"/>
<evidence type="ECO:0000313" key="3">
    <source>
        <dbReference type="RefSeq" id="XP_005105497.1"/>
    </source>
</evidence>
<accession>A0ABM0JZY6</accession>
<dbReference type="PANTHER" id="PTHR37431">
    <property type="entry name" value="PROTEIN CBG06927"/>
    <property type="match status" value="1"/>
</dbReference>
<organism evidence="2 3">
    <name type="scientific">Aplysia californica</name>
    <name type="common">California sea hare</name>
    <dbReference type="NCBI Taxonomy" id="6500"/>
    <lineage>
        <taxon>Eukaryota</taxon>
        <taxon>Metazoa</taxon>
        <taxon>Spiralia</taxon>
        <taxon>Lophotrochozoa</taxon>
        <taxon>Mollusca</taxon>
        <taxon>Gastropoda</taxon>
        <taxon>Heterobranchia</taxon>
        <taxon>Euthyneura</taxon>
        <taxon>Tectipleura</taxon>
        <taxon>Aplysiida</taxon>
        <taxon>Aplysioidea</taxon>
        <taxon>Aplysiidae</taxon>
        <taxon>Aplysia</taxon>
    </lineage>
</organism>
<evidence type="ECO:0000256" key="1">
    <source>
        <dbReference type="SAM" id="SignalP"/>
    </source>
</evidence>
<protein>
    <submittedName>
        <fullName evidence="3">Uncharacterized protein LOC101855813</fullName>
    </submittedName>
</protein>
<name>A0ABM0JZY6_APLCA</name>
<keyword evidence="2" id="KW-1185">Reference proteome</keyword>
<sequence>MEVYKVVLVLLGIAAHCHGFSEVSNIEKRSSSCRSTMVCLAPVPMLVELVEKDFVSGLGPLTYEVLLDRVCGQQNEIQRCVSRTRCRDPHRQYTGQAVVDILGYICGQGREAFLREKACISRDDLEESMQRCADIFRIEIDLTQTQVYSGLAYASSYCTTINNNFKCIQRGIRRSCSERAVDVISDIYGYLHKASAEALGCSVTFSN</sequence>
<evidence type="ECO:0000313" key="2">
    <source>
        <dbReference type="Proteomes" id="UP000694888"/>
    </source>
</evidence>
<reference evidence="3" key="1">
    <citation type="submission" date="2025-08" db="UniProtKB">
        <authorList>
            <consortium name="RefSeq"/>
        </authorList>
    </citation>
    <scope>IDENTIFICATION</scope>
</reference>
<feature type="chain" id="PRO_5047512177" evidence="1">
    <location>
        <begin position="20"/>
        <end position="207"/>
    </location>
</feature>
<keyword evidence="1" id="KW-0732">Signal</keyword>
<gene>
    <name evidence="3" type="primary">LOC101855813</name>
</gene>